<dbReference type="InterPro" id="IPR036397">
    <property type="entry name" value="RNaseH_sf"/>
</dbReference>
<dbReference type="EMBL" id="FQWF01000003">
    <property type="protein sequence ID" value="SHG19114.1"/>
    <property type="molecule type" value="Genomic_DNA"/>
</dbReference>
<dbReference type="InterPro" id="IPR036420">
    <property type="entry name" value="BRCT_dom_sf"/>
</dbReference>
<dbReference type="Proteomes" id="UP000184020">
    <property type="component" value="Unassembled WGS sequence"/>
</dbReference>
<dbReference type="FunFam" id="3.30.420.10:FF:000045">
    <property type="entry name" value="3'-5' exonuclease DinG"/>
    <property type="match status" value="1"/>
</dbReference>
<dbReference type="InterPro" id="IPR013520">
    <property type="entry name" value="Ribonucl_H"/>
</dbReference>
<comment type="subunit">
    <text evidence="2">DNA polymerase III contains a core (composed of alpha, epsilon and theta chains) that associates with a tau subunit. This core dimerizes to form the POLIII' complex. PolIII' associates with the gamma complex (composed of gamma, delta, delta', psi and chi chains) and with the beta chain to form the complete DNA polymerase III complex.</text>
</comment>
<sequence>MKNNFVAFDFETSFGHIPCSIGIMEFINGQVVNEYYSLIKPIDLKFNPINSRINGIHLQDVFNEREFDEIWNEIEFFFIDRVIVAHNSSTDISILEKTLDYYKINKPNYKSFCTLSIARSVLNIENYKLSTLAKHFTIQQNNYHNALEDAFVCGKIFIEMFEDYHNKVYSSNDGIKSPRSTINNYNKYLRVNNSVKQIKSTYVWCISDILSGKTFVVSGVFEKFSRDDLKKAIEDNGGKVGSSISAKTNFVIAGDNMGPAKLEKATKLNVAIITEEEFINLINLT</sequence>
<dbReference type="SMART" id="SM00479">
    <property type="entry name" value="EXOIII"/>
    <property type="match status" value="1"/>
</dbReference>
<organism evidence="4 5">
    <name type="scientific">Flavobacterium micromati</name>
    <dbReference type="NCBI Taxonomy" id="229205"/>
    <lineage>
        <taxon>Bacteria</taxon>
        <taxon>Pseudomonadati</taxon>
        <taxon>Bacteroidota</taxon>
        <taxon>Flavobacteriia</taxon>
        <taxon>Flavobacteriales</taxon>
        <taxon>Flavobacteriaceae</taxon>
        <taxon>Flavobacterium</taxon>
    </lineage>
</organism>
<dbReference type="SMART" id="SM00292">
    <property type="entry name" value="BRCT"/>
    <property type="match status" value="1"/>
</dbReference>
<dbReference type="SUPFAM" id="SSF53098">
    <property type="entry name" value="Ribonuclease H-like"/>
    <property type="match status" value="1"/>
</dbReference>
<evidence type="ECO:0000256" key="2">
    <source>
        <dbReference type="ARBA" id="ARBA00026073"/>
    </source>
</evidence>
<reference evidence="5" key="1">
    <citation type="submission" date="2016-11" db="EMBL/GenBank/DDBJ databases">
        <authorList>
            <person name="Varghese N."/>
            <person name="Submissions S."/>
        </authorList>
    </citation>
    <scope>NUCLEOTIDE SEQUENCE [LARGE SCALE GENOMIC DNA]</scope>
    <source>
        <strain evidence="5">DSM 17659</strain>
    </source>
</reference>
<dbReference type="InterPro" id="IPR001357">
    <property type="entry name" value="BRCT_dom"/>
</dbReference>
<gene>
    <name evidence="4" type="ORF">SAMN05444372_103111</name>
</gene>
<evidence type="ECO:0000256" key="1">
    <source>
        <dbReference type="ARBA" id="ARBA00025483"/>
    </source>
</evidence>
<dbReference type="GO" id="GO:0005829">
    <property type="term" value="C:cytosol"/>
    <property type="evidence" value="ECO:0007669"/>
    <property type="project" value="TreeGrafter"/>
</dbReference>
<comment type="function">
    <text evidence="1">DNA polymerase III is a complex, multichain enzyme responsible for most of the replicative synthesis in bacteria. The epsilon subunit contain the editing function and is a proofreading 3'-5' exonuclease.</text>
</comment>
<feature type="domain" description="BRCT" evidence="3">
    <location>
        <begin position="205"/>
        <end position="285"/>
    </location>
</feature>
<dbReference type="PANTHER" id="PTHR30231">
    <property type="entry name" value="DNA POLYMERASE III SUBUNIT EPSILON"/>
    <property type="match status" value="1"/>
</dbReference>
<dbReference type="GO" id="GO:0006259">
    <property type="term" value="P:DNA metabolic process"/>
    <property type="evidence" value="ECO:0007669"/>
    <property type="project" value="UniProtKB-ARBA"/>
</dbReference>
<evidence type="ECO:0000259" key="3">
    <source>
        <dbReference type="PROSITE" id="PS50172"/>
    </source>
</evidence>
<dbReference type="AlphaFoldDB" id="A0A1M5HT06"/>
<dbReference type="Pfam" id="PF00533">
    <property type="entry name" value="BRCT"/>
    <property type="match status" value="1"/>
</dbReference>
<evidence type="ECO:0000313" key="5">
    <source>
        <dbReference type="Proteomes" id="UP000184020"/>
    </source>
</evidence>
<dbReference type="PROSITE" id="PS50172">
    <property type="entry name" value="BRCT"/>
    <property type="match status" value="1"/>
</dbReference>
<dbReference type="Gene3D" id="3.40.50.10190">
    <property type="entry name" value="BRCT domain"/>
    <property type="match status" value="1"/>
</dbReference>
<accession>A0A1M5HT06</accession>
<keyword evidence="5" id="KW-1185">Reference proteome</keyword>
<dbReference type="PANTHER" id="PTHR30231:SF42">
    <property type="entry name" value="EXONUCLEASE"/>
    <property type="match status" value="1"/>
</dbReference>
<dbReference type="SUPFAM" id="SSF52113">
    <property type="entry name" value="BRCT domain"/>
    <property type="match status" value="1"/>
</dbReference>
<dbReference type="GO" id="GO:0003676">
    <property type="term" value="F:nucleic acid binding"/>
    <property type="evidence" value="ECO:0007669"/>
    <property type="project" value="InterPro"/>
</dbReference>
<evidence type="ECO:0000313" key="4">
    <source>
        <dbReference type="EMBL" id="SHG19114.1"/>
    </source>
</evidence>
<proteinExistence type="predicted"/>
<dbReference type="Pfam" id="PF00929">
    <property type="entry name" value="RNase_T"/>
    <property type="match status" value="1"/>
</dbReference>
<name>A0A1M5HT06_9FLAO</name>
<dbReference type="GO" id="GO:0008408">
    <property type="term" value="F:3'-5' exonuclease activity"/>
    <property type="evidence" value="ECO:0007669"/>
    <property type="project" value="TreeGrafter"/>
</dbReference>
<dbReference type="OrthoDB" id="9803913at2"/>
<dbReference type="STRING" id="229205.SAMN05444372_103111"/>
<dbReference type="Gene3D" id="3.30.420.10">
    <property type="entry name" value="Ribonuclease H-like superfamily/Ribonuclease H"/>
    <property type="match status" value="1"/>
</dbReference>
<dbReference type="InterPro" id="IPR012337">
    <property type="entry name" value="RNaseH-like_sf"/>
</dbReference>
<protein>
    <submittedName>
        <fullName evidence="4">DNA polymerase-3 subunit epsilon</fullName>
    </submittedName>
</protein>